<feature type="region of interest" description="Disordered" evidence="1">
    <location>
        <begin position="96"/>
        <end position="115"/>
    </location>
</feature>
<protein>
    <submittedName>
        <fullName evidence="2">Uncharacterized protein</fullName>
    </submittedName>
</protein>
<name>A0A517Y4K4_9BACT</name>
<dbReference type="RefSeq" id="WP_145083350.1">
    <property type="nucleotide sequence ID" value="NZ_CP036274.1"/>
</dbReference>
<organism evidence="2 3">
    <name type="scientific">Anatilimnocola aggregata</name>
    <dbReference type="NCBI Taxonomy" id="2528021"/>
    <lineage>
        <taxon>Bacteria</taxon>
        <taxon>Pseudomonadati</taxon>
        <taxon>Planctomycetota</taxon>
        <taxon>Planctomycetia</taxon>
        <taxon>Pirellulales</taxon>
        <taxon>Pirellulaceae</taxon>
        <taxon>Anatilimnocola</taxon>
    </lineage>
</organism>
<proteinExistence type="predicted"/>
<gene>
    <name evidence="2" type="ORF">ETAA8_01230</name>
</gene>
<dbReference type="Proteomes" id="UP000315017">
    <property type="component" value="Chromosome"/>
</dbReference>
<evidence type="ECO:0000313" key="3">
    <source>
        <dbReference type="Proteomes" id="UP000315017"/>
    </source>
</evidence>
<sequence length="313" mass="34854">MTKTLWIITLFLVFVFADLASAQSLPPLKSGEELKPLEGKWHVLLAQRNHKNLAEREPTMHGSKVTIGAKELEWGPNPDGKPWLVAECKLAPLPEADAKKTPRDPNELLCVTTGSESPNDGVERFARWKQTDYGVVFFCIHIADQNWPTPNHKNGYHGWGAGTMLLVLTRDAVPLHQPADPAKDAKRMPDKWQLLTELDDSQANRTAPGGLVEINADRVLKIDGRGKPQMSGPYQLRAAAGQPGRMDITLSEHGMSFGRCPSLYSFCGDDLLFIVYPESGWKRDLPEADRQPPSALQSDGDRNMWILRRSSSK</sequence>
<feature type="region of interest" description="Disordered" evidence="1">
    <location>
        <begin position="283"/>
        <end position="313"/>
    </location>
</feature>
<evidence type="ECO:0000256" key="1">
    <source>
        <dbReference type="SAM" id="MobiDB-lite"/>
    </source>
</evidence>
<keyword evidence="3" id="KW-1185">Reference proteome</keyword>
<dbReference type="EMBL" id="CP036274">
    <property type="protein sequence ID" value="QDU25062.1"/>
    <property type="molecule type" value="Genomic_DNA"/>
</dbReference>
<evidence type="ECO:0000313" key="2">
    <source>
        <dbReference type="EMBL" id="QDU25062.1"/>
    </source>
</evidence>
<dbReference type="KEGG" id="aagg:ETAA8_01230"/>
<reference evidence="2 3" key="1">
    <citation type="submission" date="2019-02" db="EMBL/GenBank/DDBJ databases">
        <title>Deep-cultivation of Planctomycetes and their phenomic and genomic characterization uncovers novel biology.</title>
        <authorList>
            <person name="Wiegand S."/>
            <person name="Jogler M."/>
            <person name="Boedeker C."/>
            <person name="Pinto D."/>
            <person name="Vollmers J."/>
            <person name="Rivas-Marin E."/>
            <person name="Kohn T."/>
            <person name="Peeters S.H."/>
            <person name="Heuer A."/>
            <person name="Rast P."/>
            <person name="Oberbeckmann S."/>
            <person name="Bunk B."/>
            <person name="Jeske O."/>
            <person name="Meyerdierks A."/>
            <person name="Storesund J.E."/>
            <person name="Kallscheuer N."/>
            <person name="Luecker S."/>
            <person name="Lage O.M."/>
            <person name="Pohl T."/>
            <person name="Merkel B.J."/>
            <person name="Hornburger P."/>
            <person name="Mueller R.-W."/>
            <person name="Bruemmer F."/>
            <person name="Labrenz M."/>
            <person name="Spormann A.M."/>
            <person name="Op den Camp H."/>
            <person name="Overmann J."/>
            <person name="Amann R."/>
            <person name="Jetten M.S.M."/>
            <person name="Mascher T."/>
            <person name="Medema M.H."/>
            <person name="Devos D.P."/>
            <person name="Kaster A.-K."/>
            <person name="Ovreas L."/>
            <person name="Rohde M."/>
            <person name="Galperin M.Y."/>
            <person name="Jogler C."/>
        </authorList>
    </citation>
    <scope>NUCLEOTIDE SEQUENCE [LARGE SCALE GENOMIC DNA]</scope>
    <source>
        <strain evidence="2 3">ETA_A8</strain>
    </source>
</reference>
<dbReference type="AlphaFoldDB" id="A0A517Y4K4"/>
<feature type="compositionally biased region" description="Basic and acidic residues" evidence="1">
    <location>
        <begin position="96"/>
        <end position="106"/>
    </location>
</feature>
<accession>A0A517Y4K4</accession>